<evidence type="ECO:0000256" key="1">
    <source>
        <dbReference type="SAM" id="MobiDB-lite"/>
    </source>
</evidence>
<accession>A0A0B1Q292</accession>
<sequence>MIDAAPALFRTLEKPQGAQSIDTVALAAISAFSAIERPSRRQAEDLTRLVLSSWPRLSDPARREVASVLSGLDNSPVSVEALAAELPARPEAASAPLLGLVRRTQLRLADTGAEACPTASPAVQAVAEAALKGQLDKAFDRLADAYGLQRGRRPDFTGDTGGHMIAMALKGLKASPGDALAILMMLRPEFSSDIQALDGFAADYRKLDPDECRRRLRAEYGHPRGETFGRLREPSADAPARSHFGKRRQRPDCPVTQPRQA</sequence>
<dbReference type="RefSeq" id="WP_039192114.1">
    <property type="nucleotide sequence ID" value="NZ_JRFJ01000002.1"/>
</dbReference>
<comment type="caution">
    <text evidence="2">The sequence shown here is derived from an EMBL/GenBank/DDBJ whole genome shotgun (WGS) entry which is preliminary data.</text>
</comment>
<dbReference type="AlphaFoldDB" id="A0A0B1Q292"/>
<feature type="compositionally biased region" description="Basic and acidic residues" evidence="1">
    <location>
        <begin position="223"/>
        <end position="235"/>
    </location>
</feature>
<organism evidence="2 3">
    <name type="scientific">Aureimonas altamirensis</name>
    <dbReference type="NCBI Taxonomy" id="370622"/>
    <lineage>
        <taxon>Bacteria</taxon>
        <taxon>Pseudomonadati</taxon>
        <taxon>Pseudomonadota</taxon>
        <taxon>Alphaproteobacteria</taxon>
        <taxon>Hyphomicrobiales</taxon>
        <taxon>Aurantimonadaceae</taxon>
        <taxon>Aureimonas</taxon>
    </lineage>
</organism>
<gene>
    <name evidence="2" type="ORF">LA66_10230</name>
</gene>
<protein>
    <recommendedName>
        <fullName evidence="4">DUF2336 domain-containing protein</fullName>
    </recommendedName>
</protein>
<evidence type="ECO:0008006" key="4">
    <source>
        <dbReference type="Google" id="ProtNLM"/>
    </source>
</evidence>
<proteinExistence type="predicted"/>
<dbReference type="EMBL" id="JRFJ01000002">
    <property type="protein sequence ID" value="KHJ54918.1"/>
    <property type="molecule type" value="Genomic_DNA"/>
</dbReference>
<reference evidence="2 3" key="1">
    <citation type="submission" date="2014-09" db="EMBL/GenBank/DDBJ databases">
        <title>Isolation and characterization of Aurantimonas altamirensis ON-56566 from clinical sample following a dog bite.</title>
        <authorList>
            <person name="Eshaghi A."/>
            <person name="Li A."/>
            <person name="Shahinas D."/>
            <person name="Bahn P."/>
            <person name="Kus J.V."/>
            <person name="Patel S.N."/>
        </authorList>
    </citation>
    <scope>NUCLEOTIDE SEQUENCE [LARGE SCALE GENOMIC DNA]</scope>
    <source>
        <strain evidence="2 3">ON-56566</strain>
    </source>
</reference>
<dbReference type="OrthoDB" id="7907343at2"/>
<dbReference type="Proteomes" id="UP000030826">
    <property type="component" value="Unassembled WGS sequence"/>
</dbReference>
<name>A0A0B1Q292_9HYPH</name>
<evidence type="ECO:0000313" key="3">
    <source>
        <dbReference type="Proteomes" id="UP000030826"/>
    </source>
</evidence>
<evidence type="ECO:0000313" key="2">
    <source>
        <dbReference type="EMBL" id="KHJ54918.1"/>
    </source>
</evidence>
<feature type="region of interest" description="Disordered" evidence="1">
    <location>
        <begin position="223"/>
        <end position="261"/>
    </location>
</feature>